<dbReference type="EMBL" id="JBEAFC010000002">
    <property type="protein sequence ID" value="KAL1565978.1"/>
    <property type="molecule type" value="Genomic_DNA"/>
</dbReference>
<sequence>MKALSMAILSPGRPENFPLPSRGRSRSSRLAPILYGGGEMESGGDDQEPCSPKVTCIGQVRARKSRLRRRRRFSFLAGGRRDLRRVLRRWVVFIRSGYCKRVDAVAEEECFGGAGWRRKVAGVEGSGKFENVVGVARNGSGFDDSRCLNIGDGVGRVAAESGILGEEGSGNPRNLDDASVGDSEGIGIAVESPRRALSLGEIFLREDVGGGSGDGVAAESGNPRNRSGSVRDSEGIAVESLMLAR</sequence>
<comment type="caution">
    <text evidence="2">The sequence shown here is derived from an EMBL/GenBank/DDBJ whole genome shotgun (WGS) entry which is preliminary data.</text>
</comment>
<dbReference type="PANTHER" id="PTHR33448">
    <property type="entry name" value="CHLOROPLAST PROTEIN HCF243-RELATED"/>
    <property type="match status" value="1"/>
</dbReference>
<dbReference type="Proteomes" id="UP001567538">
    <property type="component" value="Unassembled WGS sequence"/>
</dbReference>
<protein>
    <submittedName>
        <fullName evidence="2">Uncharacterized protein</fullName>
    </submittedName>
</protein>
<evidence type="ECO:0000313" key="2">
    <source>
        <dbReference type="EMBL" id="KAL1565978.1"/>
    </source>
</evidence>
<evidence type="ECO:0000256" key="1">
    <source>
        <dbReference type="SAM" id="MobiDB-lite"/>
    </source>
</evidence>
<organism evidence="2 3">
    <name type="scientific">Salvia divinorum</name>
    <name type="common">Maria pastora</name>
    <name type="synonym">Diviner's sage</name>
    <dbReference type="NCBI Taxonomy" id="28513"/>
    <lineage>
        <taxon>Eukaryota</taxon>
        <taxon>Viridiplantae</taxon>
        <taxon>Streptophyta</taxon>
        <taxon>Embryophyta</taxon>
        <taxon>Tracheophyta</taxon>
        <taxon>Spermatophyta</taxon>
        <taxon>Magnoliopsida</taxon>
        <taxon>eudicotyledons</taxon>
        <taxon>Gunneridae</taxon>
        <taxon>Pentapetalae</taxon>
        <taxon>asterids</taxon>
        <taxon>lamiids</taxon>
        <taxon>Lamiales</taxon>
        <taxon>Lamiaceae</taxon>
        <taxon>Nepetoideae</taxon>
        <taxon>Mentheae</taxon>
        <taxon>Salviinae</taxon>
        <taxon>Salvia</taxon>
        <taxon>Salvia subgen. Calosphace</taxon>
    </lineage>
</organism>
<gene>
    <name evidence="2" type="ORF">AAHA92_01639</name>
</gene>
<proteinExistence type="predicted"/>
<evidence type="ECO:0000313" key="3">
    <source>
        <dbReference type="Proteomes" id="UP001567538"/>
    </source>
</evidence>
<dbReference type="AlphaFoldDB" id="A0ABD1IB86"/>
<dbReference type="PANTHER" id="PTHR33448:SF4">
    <property type="entry name" value="CHLOROPLAST PROTEIN HCF243"/>
    <property type="match status" value="1"/>
</dbReference>
<reference evidence="2 3" key="1">
    <citation type="submission" date="2024-06" db="EMBL/GenBank/DDBJ databases">
        <title>A chromosome level genome sequence of Diviner's sage (Salvia divinorum).</title>
        <authorList>
            <person name="Ford S.A."/>
            <person name="Ro D.-K."/>
            <person name="Ness R.W."/>
            <person name="Phillips M.A."/>
        </authorList>
    </citation>
    <scope>NUCLEOTIDE SEQUENCE [LARGE SCALE GENOMIC DNA]</scope>
    <source>
        <strain evidence="2">SAF-2024a</strain>
        <tissue evidence="2">Leaf</tissue>
    </source>
</reference>
<keyword evidence="3" id="KW-1185">Reference proteome</keyword>
<accession>A0ABD1IB86</accession>
<feature type="region of interest" description="Disordered" evidence="1">
    <location>
        <begin position="208"/>
        <end position="233"/>
    </location>
</feature>
<name>A0ABD1IB86_SALDI</name>